<evidence type="ECO:0000256" key="3">
    <source>
        <dbReference type="ARBA" id="ARBA00022771"/>
    </source>
</evidence>
<dbReference type="GO" id="GO:0005634">
    <property type="term" value="C:nucleus"/>
    <property type="evidence" value="ECO:0007669"/>
    <property type="project" value="UniProtKB-SubCell"/>
</dbReference>
<keyword evidence="4" id="KW-0862">Zinc</keyword>
<keyword evidence="7" id="KW-1185">Reference proteome</keyword>
<evidence type="ECO:0000313" key="7">
    <source>
        <dbReference type="Proteomes" id="UP000541444"/>
    </source>
</evidence>
<reference evidence="6 7" key="1">
    <citation type="journal article" date="2020" name="IScience">
        <title>Genome Sequencing of the Endangered Kingdonia uniflora (Circaeasteraceae, Ranunculales) Reveals Potential Mechanisms of Evolutionary Specialization.</title>
        <authorList>
            <person name="Sun Y."/>
            <person name="Deng T."/>
            <person name="Zhang A."/>
            <person name="Moore M.J."/>
            <person name="Landis J.B."/>
            <person name="Lin N."/>
            <person name="Zhang H."/>
            <person name="Zhang X."/>
            <person name="Huang J."/>
            <person name="Zhang X."/>
            <person name="Sun H."/>
            <person name="Wang H."/>
        </authorList>
    </citation>
    <scope>NUCLEOTIDE SEQUENCE [LARGE SCALE GENOMIC DNA]</scope>
    <source>
        <strain evidence="6">TB1705</strain>
        <tissue evidence="6">Leaf</tissue>
    </source>
</reference>
<dbReference type="EMBL" id="JACGCM010000704">
    <property type="protein sequence ID" value="KAF6168072.1"/>
    <property type="molecule type" value="Genomic_DNA"/>
</dbReference>
<comment type="subcellular location">
    <subcellularLocation>
        <location evidence="1">Nucleus</location>
    </subcellularLocation>
</comment>
<accession>A0A7J7NM97</accession>
<keyword evidence="5" id="KW-0539">Nucleus</keyword>
<keyword evidence="2" id="KW-0479">Metal-binding</keyword>
<protein>
    <submittedName>
        <fullName evidence="6">Uncharacterized protein</fullName>
    </submittedName>
</protein>
<proteinExistence type="predicted"/>
<evidence type="ECO:0000256" key="2">
    <source>
        <dbReference type="ARBA" id="ARBA00022723"/>
    </source>
</evidence>
<evidence type="ECO:0000313" key="6">
    <source>
        <dbReference type="EMBL" id="KAF6168072.1"/>
    </source>
</evidence>
<name>A0A7J7NM97_9MAGN</name>
<gene>
    <name evidence="6" type="ORF">GIB67_011457</name>
</gene>
<evidence type="ECO:0000256" key="1">
    <source>
        <dbReference type="ARBA" id="ARBA00004123"/>
    </source>
</evidence>
<evidence type="ECO:0000256" key="5">
    <source>
        <dbReference type="ARBA" id="ARBA00023242"/>
    </source>
</evidence>
<evidence type="ECO:0000256" key="4">
    <source>
        <dbReference type="ARBA" id="ARBA00022833"/>
    </source>
</evidence>
<dbReference type="PANTHER" id="PTHR46481">
    <property type="entry name" value="ZINC FINGER BED DOMAIN-CONTAINING PROTEIN 4"/>
    <property type="match status" value="1"/>
</dbReference>
<dbReference type="AlphaFoldDB" id="A0A7J7NM97"/>
<dbReference type="GO" id="GO:0008270">
    <property type="term" value="F:zinc ion binding"/>
    <property type="evidence" value="ECO:0007669"/>
    <property type="project" value="UniProtKB-KW"/>
</dbReference>
<organism evidence="6 7">
    <name type="scientific">Kingdonia uniflora</name>
    <dbReference type="NCBI Taxonomy" id="39325"/>
    <lineage>
        <taxon>Eukaryota</taxon>
        <taxon>Viridiplantae</taxon>
        <taxon>Streptophyta</taxon>
        <taxon>Embryophyta</taxon>
        <taxon>Tracheophyta</taxon>
        <taxon>Spermatophyta</taxon>
        <taxon>Magnoliopsida</taxon>
        <taxon>Ranunculales</taxon>
        <taxon>Circaeasteraceae</taxon>
        <taxon>Kingdonia</taxon>
    </lineage>
</organism>
<keyword evidence="3" id="KW-0863">Zinc-finger</keyword>
<dbReference type="PANTHER" id="PTHR46481:SF10">
    <property type="entry name" value="ZINC FINGER BED DOMAIN-CONTAINING PROTEIN 39"/>
    <property type="match status" value="1"/>
</dbReference>
<dbReference type="OrthoDB" id="1900170at2759"/>
<dbReference type="InterPro" id="IPR052035">
    <property type="entry name" value="ZnF_BED_domain_contain"/>
</dbReference>
<comment type="caution">
    <text evidence="6">The sequence shown here is derived from an EMBL/GenBank/DDBJ whole genome shotgun (WGS) entry which is preliminary data.</text>
</comment>
<dbReference type="Proteomes" id="UP000541444">
    <property type="component" value="Unassembled WGS sequence"/>
</dbReference>
<sequence length="63" mass="7684">MVIKHEYPFAKVEHEYFRTFVNNLQPQFKLISRNTLGTDVMVIYQQERHKLYQLLDKLQSRIS</sequence>